<dbReference type="InterPro" id="IPR029014">
    <property type="entry name" value="NiFe-Hase_large"/>
</dbReference>
<feature type="binding site" evidence="3">
    <location>
        <position position="228"/>
    </location>
    <ligand>
        <name>Ni(2+)</name>
        <dbReference type="ChEBI" id="CHEBI:49786"/>
    </ligand>
</feature>
<dbReference type="PANTHER" id="PTHR43485:SF1">
    <property type="entry name" value="FORMATE HYDROGENLYASE SUBUNIT 5-RELATED"/>
    <property type="match status" value="1"/>
</dbReference>
<evidence type="ECO:0000259" key="5">
    <source>
        <dbReference type="Pfam" id="PF00346"/>
    </source>
</evidence>
<dbReference type="Gene3D" id="1.10.645.10">
    <property type="entry name" value="Cytochrome-c3 Hydrogenase, chain B"/>
    <property type="match status" value="1"/>
</dbReference>
<accession>A0A135L5D9</accession>
<dbReference type="PANTHER" id="PTHR43485">
    <property type="entry name" value="HYDROGENASE-4 COMPONENT G"/>
    <property type="match status" value="1"/>
</dbReference>
<keyword evidence="7" id="KW-1185">Reference proteome</keyword>
<keyword evidence="3" id="KW-0460">Magnesium</keyword>
<dbReference type="EMBL" id="LSKU01000001">
    <property type="protein sequence ID" value="KXG44149.1"/>
    <property type="molecule type" value="Genomic_DNA"/>
</dbReference>
<dbReference type="Pfam" id="PF00329">
    <property type="entry name" value="Complex1_30kDa"/>
    <property type="match status" value="1"/>
</dbReference>
<comment type="cofactor">
    <cofactor evidence="3">
        <name>Fe cation</name>
        <dbReference type="ChEBI" id="CHEBI:24875"/>
    </cofactor>
</comment>
<dbReference type="SUPFAM" id="SSF56762">
    <property type="entry name" value="HydB/Nqo4-like"/>
    <property type="match status" value="1"/>
</dbReference>
<proteinExistence type="predicted"/>
<keyword evidence="2" id="KW-0520">NAD</keyword>
<dbReference type="Gene3D" id="3.30.460.80">
    <property type="entry name" value="NADH:ubiquinone oxidoreductase, 30kDa subunit"/>
    <property type="match status" value="1"/>
</dbReference>
<dbReference type="InterPro" id="IPR001268">
    <property type="entry name" value="NADH_UbQ_OxRdtase_30kDa_su"/>
</dbReference>
<dbReference type="OrthoDB" id="9801496at2"/>
<name>A0A135L5D9_9BACI</name>
<evidence type="ECO:0000259" key="4">
    <source>
        <dbReference type="Pfam" id="PF00329"/>
    </source>
</evidence>
<evidence type="ECO:0000256" key="1">
    <source>
        <dbReference type="ARBA" id="ARBA00023002"/>
    </source>
</evidence>
<evidence type="ECO:0000313" key="7">
    <source>
        <dbReference type="Proteomes" id="UP000070352"/>
    </source>
</evidence>
<feature type="binding site" evidence="3">
    <location>
        <position position="485"/>
    </location>
    <ligand>
        <name>Mg(2+)</name>
        <dbReference type="ChEBI" id="CHEBI:18420"/>
    </ligand>
</feature>
<keyword evidence="3" id="KW-0479">Metal-binding</keyword>
<evidence type="ECO:0000256" key="3">
    <source>
        <dbReference type="PIRSR" id="PIRSR601501-1"/>
    </source>
</evidence>
<dbReference type="GO" id="GO:0016151">
    <property type="term" value="F:nickel cation binding"/>
    <property type="evidence" value="ECO:0007669"/>
    <property type="project" value="InterPro"/>
</dbReference>
<feature type="binding site" evidence="3">
    <location>
        <position position="518"/>
    </location>
    <ligand>
        <name>Ni(2+)</name>
        <dbReference type="ChEBI" id="CHEBI:49786"/>
    </ligand>
</feature>
<feature type="binding site" evidence="3">
    <location>
        <position position="521"/>
    </location>
    <ligand>
        <name>Fe cation</name>
        <dbReference type="ChEBI" id="CHEBI:24875"/>
    </ligand>
</feature>
<evidence type="ECO:0000256" key="2">
    <source>
        <dbReference type="ARBA" id="ARBA00023027"/>
    </source>
</evidence>
<dbReference type="RefSeq" id="WP_082732464.1">
    <property type="nucleotide sequence ID" value="NZ_LSKU01000001.1"/>
</dbReference>
<dbReference type="STRING" id="1413211.U473_09150"/>
<dbReference type="Pfam" id="PF00374">
    <property type="entry name" value="NiFeSe_Hases"/>
    <property type="match status" value="1"/>
</dbReference>
<comment type="cofactor">
    <cofactor evidence="3">
        <name>Ni(2+)</name>
        <dbReference type="ChEBI" id="CHEBI:49786"/>
    </cofactor>
</comment>
<gene>
    <name evidence="6" type="ORF">U473_09150</name>
</gene>
<organism evidence="6 7">
    <name type="scientific">Tepidibacillus decaturensis</name>
    <dbReference type="NCBI Taxonomy" id="1413211"/>
    <lineage>
        <taxon>Bacteria</taxon>
        <taxon>Bacillati</taxon>
        <taxon>Bacillota</taxon>
        <taxon>Bacilli</taxon>
        <taxon>Bacillales</taxon>
        <taxon>Bacillaceae</taxon>
        <taxon>Tepidibacillus</taxon>
    </lineage>
</organism>
<dbReference type="GO" id="GO:0008137">
    <property type="term" value="F:NADH dehydrogenase (ubiquinone) activity"/>
    <property type="evidence" value="ECO:0007669"/>
    <property type="project" value="InterPro"/>
</dbReference>
<reference evidence="6 7" key="1">
    <citation type="submission" date="2016-02" db="EMBL/GenBank/DDBJ databases">
        <title>Draft Genome for Tepidibacillus decaturensis nov. sp. Strain Z9, an Anaerobic, Moderately Thermophilic and Heterotrophic Bacterium from Deep Subsurface of the Illinois Basin, USA.</title>
        <authorList>
            <person name="Dong Y."/>
            <person name="Chang J.Y."/>
            <person name="Sanford R."/>
            <person name="Fouke B.W."/>
        </authorList>
    </citation>
    <scope>NUCLEOTIDE SEQUENCE [LARGE SCALE GENOMIC DNA]</scope>
    <source>
        <strain evidence="6 7">Z9</strain>
    </source>
</reference>
<keyword evidence="3" id="KW-0408">Iron</keyword>
<feature type="binding site" evidence="3">
    <location>
        <position position="209"/>
    </location>
    <ligand>
        <name>Mg(2+)</name>
        <dbReference type="ChEBI" id="CHEBI:18420"/>
    </ligand>
</feature>
<dbReference type="InterPro" id="IPR001135">
    <property type="entry name" value="NADH_Q_OxRdtase_suD"/>
</dbReference>
<dbReference type="InterPro" id="IPR037232">
    <property type="entry name" value="NADH_quin_OxRdtase_su_C/D-like"/>
</dbReference>
<keyword evidence="1" id="KW-0560">Oxidoreductase</keyword>
<dbReference type="GO" id="GO:0048038">
    <property type="term" value="F:quinone binding"/>
    <property type="evidence" value="ECO:0007669"/>
    <property type="project" value="InterPro"/>
</dbReference>
<dbReference type="AlphaFoldDB" id="A0A135L5D9"/>
<feature type="domain" description="NADH-quinone oxidoreductase subunit D" evidence="5">
    <location>
        <begin position="289"/>
        <end position="446"/>
    </location>
</feature>
<feature type="domain" description="NADH:ubiquinone oxidoreductase 30kDa subunit" evidence="4">
    <location>
        <begin position="29"/>
        <end position="145"/>
    </location>
</feature>
<dbReference type="InterPro" id="IPR052197">
    <property type="entry name" value="ComplexI_49kDa-like"/>
</dbReference>
<sequence length="524" mass="59690">MIDWLAELSSYWSKAKQGNEIREHCYYIEITESDLIEIVKVIKENLFGRLITIVGTDQRLRDKGFMIYYVFGIDAAQEHLVLAYRIDEKEEHFPSITPYLPAANWFEREIQDLFGLKAIGHPNPSPLVLHGFDLKKGYPLRKDTAKDAAITYANLPLQFTKYESDDVVQVPVGPIHAGVIEPGHFRFGAIGDSVLHLDAQLFYTHRGIEKTSEGLSVEEALQLAERICGVDVISHAISFSQAIEKIGKIEIPKRAQYLRSIYLELERLYNHVGDVGNLGAGVGFAFAVSQGLRIKEELLRLNERYLGHRYLRDLIAIGGVKKDISNQALEQMVHEIGFLLQDFREMADVMMKHEIVLNRMKNTGILRLKEANDLETVGIAARASGRNLDVRRDYPHDMYKDIDFNVSIYNEGDVFARAMIRVDEIKESFSLIKQWVKSIPEGEIQIAYGELPSYQWALGVTESARGENVHWVMVGPNQTIERYRIRSAPYMNWPAVPLTVPGNIIPDFPLINKSFELCYACCDR</sequence>
<dbReference type="Proteomes" id="UP000070352">
    <property type="component" value="Unassembled WGS sequence"/>
</dbReference>
<evidence type="ECO:0000313" key="6">
    <source>
        <dbReference type="EMBL" id="KXG44149.1"/>
    </source>
</evidence>
<protein>
    <submittedName>
        <fullName evidence="6">NADH dehydrogenase</fullName>
    </submittedName>
</protein>
<comment type="caution">
    <text evidence="6">The sequence shown here is derived from an EMBL/GenBank/DDBJ whole genome shotgun (WGS) entry which is preliminary data.</text>
</comment>
<dbReference type="InterPro" id="IPR001501">
    <property type="entry name" value="Ni-dep_hyd_lsu"/>
</dbReference>
<dbReference type="GO" id="GO:0051287">
    <property type="term" value="F:NAD binding"/>
    <property type="evidence" value="ECO:0007669"/>
    <property type="project" value="InterPro"/>
</dbReference>
<keyword evidence="3" id="KW-0533">Nickel</keyword>
<dbReference type="SUPFAM" id="SSF143243">
    <property type="entry name" value="Nqo5-like"/>
    <property type="match status" value="1"/>
</dbReference>
<dbReference type="GO" id="GO:0016651">
    <property type="term" value="F:oxidoreductase activity, acting on NAD(P)H"/>
    <property type="evidence" value="ECO:0007669"/>
    <property type="project" value="InterPro"/>
</dbReference>
<dbReference type="Pfam" id="PF00346">
    <property type="entry name" value="Complex1_49kDa"/>
    <property type="match status" value="1"/>
</dbReference>